<dbReference type="Proteomes" id="UP000024376">
    <property type="component" value="Unassembled WGS sequence"/>
</dbReference>
<dbReference type="AlphaFoldDB" id="A0A024S7I4"/>
<organism evidence="3 4">
    <name type="scientific">Hypocrea jecorina (strain ATCC 56765 / BCRC 32924 / NRRL 11460 / Rut C-30)</name>
    <name type="common">Trichoderma reesei</name>
    <dbReference type="NCBI Taxonomy" id="1344414"/>
    <lineage>
        <taxon>Eukaryota</taxon>
        <taxon>Fungi</taxon>
        <taxon>Dikarya</taxon>
        <taxon>Ascomycota</taxon>
        <taxon>Pezizomycotina</taxon>
        <taxon>Sordariomycetes</taxon>
        <taxon>Hypocreomycetidae</taxon>
        <taxon>Hypocreales</taxon>
        <taxon>Hypocreaceae</taxon>
        <taxon>Trichoderma</taxon>
    </lineage>
</organism>
<keyword evidence="1" id="KW-0175">Coiled coil</keyword>
<dbReference type="KEGG" id="trr:M419DRAFT_81850"/>
<feature type="region of interest" description="Disordered" evidence="2">
    <location>
        <begin position="131"/>
        <end position="167"/>
    </location>
</feature>
<feature type="region of interest" description="Disordered" evidence="2">
    <location>
        <begin position="424"/>
        <end position="517"/>
    </location>
</feature>
<dbReference type="EMBL" id="KI911149">
    <property type="protein sequence ID" value="ETS01315.1"/>
    <property type="molecule type" value="Genomic_DNA"/>
</dbReference>
<evidence type="ECO:0000256" key="2">
    <source>
        <dbReference type="SAM" id="MobiDB-lite"/>
    </source>
</evidence>
<feature type="compositionally biased region" description="Polar residues" evidence="2">
    <location>
        <begin position="429"/>
        <end position="439"/>
    </location>
</feature>
<evidence type="ECO:0000256" key="1">
    <source>
        <dbReference type="SAM" id="Coils"/>
    </source>
</evidence>
<gene>
    <name evidence="3" type="ORF">M419DRAFT_81850</name>
</gene>
<protein>
    <submittedName>
        <fullName evidence="3">Uncharacterized protein</fullName>
    </submittedName>
</protein>
<name>A0A024S7I4_HYPJR</name>
<feature type="coiled-coil region" evidence="1">
    <location>
        <begin position="265"/>
        <end position="348"/>
    </location>
</feature>
<accession>A0A024S7I4</accession>
<dbReference type="HOGENOM" id="CLU_041705_1_0_1"/>
<dbReference type="Gene3D" id="1.10.287.1490">
    <property type="match status" value="1"/>
</dbReference>
<sequence>MDLVAVRCAKCDSTLGTLVNLWTQIGKKYITPVAYVEDKAEADKIAATGAVRTGDVGTLVEGCELRDAECSACHTNIGQKCLTSPSNHIFTRQASTPSPTKIGQIIFRIASIVLKPAKDLRRKAEPKIQRILQLRGQPATTQPTPSSPLNGKANPHPQNGEPPPSRASFDIIQIQADLEAQQDEIQRIGAAGFQVMSAFDSTVARFEKQMRQLSESVANVRREGEGQQADIKSLKTQMSDAKWSSDGDAVVARLDQQLQTTDRVVTELRQIIKKSQTETNHLRNELSAAQKEIAEVKRANARLKKDADEAKQVAQEGVATSKMYASEVASLRREMAQLRSELVAQQQDMRHSSVDEDPSISSHQLDILASNISKIGNRASQVESLQMEFDLFRTRIQRLEARVAGGTPNPNRKDIRASYAEYDNGSAAEGSQSHYGSTTRNKKRPPLTREDSHIVNSTPPKRVAISSGYPTLGAAAYDEQQQSSPGTMALVETPVQRRTAAASSNKSTARRGRWAKA</sequence>
<feature type="compositionally biased region" description="Low complexity" evidence="2">
    <location>
        <begin position="137"/>
        <end position="148"/>
    </location>
</feature>
<reference evidence="4" key="1">
    <citation type="journal article" date="2013" name="Ind. Biotechnol.">
        <title>Comparative genomics analysis of Trichoderma reesei strains.</title>
        <authorList>
            <person name="Koike H."/>
            <person name="Aerts A."/>
            <person name="LaButti K."/>
            <person name="Grigoriev I.V."/>
            <person name="Baker S.E."/>
        </authorList>
    </citation>
    <scope>NUCLEOTIDE SEQUENCE [LARGE SCALE GENOMIC DNA]</scope>
    <source>
        <strain evidence="4">ATCC 56765 / BCRC 32924 / NRRL 11460 / Rut C-30</strain>
    </source>
</reference>
<evidence type="ECO:0000313" key="4">
    <source>
        <dbReference type="Proteomes" id="UP000024376"/>
    </source>
</evidence>
<proteinExistence type="predicted"/>
<evidence type="ECO:0000313" key="3">
    <source>
        <dbReference type="EMBL" id="ETS01315.1"/>
    </source>
</evidence>
<feature type="compositionally biased region" description="Basic residues" evidence="2">
    <location>
        <begin position="508"/>
        <end position="517"/>
    </location>
</feature>
<dbReference type="OrthoDB" id="5396360at2759"/>